<sequence length="322" mass="35655">MTRAATLQELTVDKSTVYRRCLPGGPWQRLLPGIILLENSPPTLDQQLTAALLYGGPGALITGVHACRRQGLRLNKFGTTARDPEKIHILIPHTHRVESSGFVLVERTRRMPRSTYIDDVPVATVRRAALDAARRLRADEPVANLLFEAMQRGHCTPDDLRVELDIGGQRGTAIPRRILSEITHLRSVAELDAKRLTAAMSRPPTHWNVKLFSPDGRYIATPDAWWDDVGLAWEIDSAEFHYSRDAYDRTVKRNSRYGQVSVPVVQTLPSELRGNPSTVRSELEAAYRAASELGRPRVRIVGLDSASASRGSTSSGPEFPAA</sequence>
<proteinExistence type="predicted"/>
<organism evidence="1 2">
    <name type="scientific">Prauserella sediminis</name>
    <dbReference type="NCBI Taxonomy" id="577680"/>
    <lineage>
        <taxon>Bacteria</taxon>
        <taxon>Bacillati</taxon>
        <taxon>Actinomycetota</taxon>
        <taxon>Actinomycetes</taxon>
        <taxon>Pseudonocardiales</taxon>
        <taxon>Pseudonocardiaceae</taxon>
        <taxon>Prauserella</taxon>
        <taxon>Prauserella salsuginis group</taxon>
    </lineage>
</organism>
<dbReference type="AlphaFoldDB" id="A0A839XSA9"/>
<gene>
    <name evidence="1" type="ORF">FB384_001659</name>
</gene>
<dbReference type="Proteomes" id="UP000564573">
    <property type="component" value="Unassembled WGS sequence"/>
</dbReference>
<dbReference type="RefSeq" id="WP_183781060.1">
    <property type="nucleotide sequence ID" value="NZ_JACIBS010000001.1"/>
</dbReference>
<protein>
    <submittedName>
        <fullName evidence="1">Uncharacterized protein</fullName>
    </submittedName>
</protein>
<name>A0A839XSA9_9PSEU</name>
<accession>A0A839XSA9</accession>
<keyword evidence="2" id="KW-1185">Reference proteome</keyword>
<comment type="caution">
    <text evidence="1">The sequence shown here is derived from an EMBL/GenBank/DDBJ whole genome shotgun (WGS) entry which is preliminary data.</text>
</comment>
<evidence type="ECO:0000313" key="2">
    <source>
        <dbReference type="Proteomes" id="UP000564573"/>
    </source>
</evidence>
<dbReference type="EMBL" id="JACIBS010000001">
    <property type="protein sequence ID" value="MBB3662755.1"/>
    <property type="molecule type" value="Genomic_DNA"/>
</dbReference>
<evidence type="ECO:0000313" key="1">
    <source>
        <dbReference type="EMBL" id="MBB3662755.1"/>
    </source>
</evidence>
<reference evidence="1 2" key="1">
    <citation type="submission" date="2020-08" db="EMBL/GenBank/DDBJ databases">
        <title>Sequencing the genomes of 1000 actinobacteria strains.</title>
        <authorList>
            <person name="Klenk H.-P."/>
        </authorList>
    </citation>
    <scope>NUCLEOTIDE SEQUENCE [LARGE SCALE GENOMIC DNA]</scope>
    <source>
        <strain evidence="1 2">DSM 45267</strain>
    </source>
</reference>